<protein>
    <recommendedName>
        <fullName evidence="4">DNA (cytosine-5)-methyltransferase 1 replication foci domain-containing protein</fullName>
    </recommendedName>
</protein>
<organism evidence="2 3">
    <name type="scientific">Salinomyces thailandicus</name>
    <dbReference type="NCBI Taxonomy" id="706561"/>
    <lineage>
        <taxon>Eukaryota</taxon>
        <taxon>Fungi</taxon>
        <taxon>Dikarya</taxon>
        <taxon>Ascomycota</taxon>
        <taxon>Pezizomycotina</taxon>
        <taxon>Dothideomycetes</taxon>
        <taxon>Dothideomycetidae</taxon>
        <taxon>Mycosphaerellales</taxon>
        <taxon>Teratosphaeriaceae</taxon>
        <taxon>Salinomyces</taxon>
    </lineage>
</organism>
<sequence>MEPDLTSNTPLRLQQSAPTLHRTTRIHPHHTHFNSWIPKTDNPSATMSAHPETSLLAPLDPQKPSDRDPDQWPEFDITNARITSAASSASASSSATGADTAELVSLLTATEHHPLTLTGSLQPVPPELQSRYIGQSTRRAETIEVRDVRIFAYGQYADGNVALWAAGRCGWYTLKPARAYRSIYNTMAEGVKMLYFIADAYREDRERTVGMGRAKTVEKLPPYTAEEIFAKYAADVLDDADAVDAAREKMESQRDFLLTCVLGGKEGLRRKRNPLFRYLEERYKPDLDVIIGRTVGPGKKNIAARHRRQQSLDSTSESSTLKRKRGRPGKNSDADTDMLEVISVHSSSAGSAAPRIFGSQRGEGVKVGRPTSSRASQTSKAKETSTATALAIQRTRQNSSETNSQTHPGTAASPNPAITPIPEASDSEDEARREARKGRSSLRLKPSAPVAGKASKGGKSATAKGVKGKAPAFAGQEDEHDDDHMEAESSGDELSSSPTIKRKSDTLAPGVRPAKRRGSRHSIPDVGIDDEGIAMPLTPSASEPASPPAPDAVLGAYDEPISDDLVDRLKHAPDPIQQDTWVCALDGCTHKVYLASQPASQKLIREHYALHAYDDDERVQMVKGLKAPSLPVGHLMERVRLQAKVEGFPSSRGEEAEPAGSRFPGVLARRY</sequence>
<feature type="compositionally biased region" description="Basic residues" evidence="1">
    <location>
        <begin position="22"/>
        <end position="32"/>
    </location>
</feature>
<dbReference type="AlphaFoldDB" id="A0A4U0TN83"/>
<feature type="compositionally biased region" description="Low complexity" evidence="1">
    <location>
        <begin position="450"/>
        <end position="470"/>
    </location>
</feature>
<comment type="caution">
    <text evidence="2">The sequence shown here is derived from an EMBL/GenBank/DDBJ whole genome shotgun (WGS) entry which is preliminary data.</text>
</comment>
<accession>A0A4U0TN83</accession>
<reference evidence="2 3" key="1">
    <citation type="submission" date="2017-03" db="EMBL/GenBank/DDBJ databases">
        <title>Genomes of endolithic fungi from Antarctica.</title>
        <authorList>
            <person name="Coleine C."/>
            <person name="Masonjones S."/>
            <person name="Stajich J.E."/>
        </authorList>
    </citation>
    <scope>NUCLEOTIDE SEQUENCE [LARGE SCALE GENOMIC DNA]</scope>
    <source>
        <strain evidence="2 3">CCFEE 6315</strain>
    </source>
</reference>
<feature type="compositionally biased region" description="Polar residues" evidence="1">
    <location>
        <begin position="394"/>
        <end position="408"/>
    </location>
</feature>
<proteinExistence type="predicted"/>
<name>A0A4U0TN83_9PEZI</name>
<dbReference type="OrthoDB" id="5382953at2759"/>
<feature type="compositionally biased region" description="Low complexity" evidence="1">
    <location>
        <begin position="375"/>
        <end position="389"/>
    </location>
</feature>
<evidence type="ECO:0000313" key="2">
    <source>
        <dbReference type="EMBL" id="TKA23232.1"/>
    </source>
</evidence>
<evidence type="ECO:0000256" key="1">
    <source>
        <dbReference type="SAM" id="MobiDB-lite"/>
    </source>
</evidence>
<keyword evidence="3" id="KW-1185">Reference proteome</keyword>
<evidence type="ECO:0008006" key="4">
    <source>
        <dbReference type="Google" id="ProtNLM"/>
    </source>
</evidence>
<dbReference type="Proteomes" id="UP000308549">
    <property type="component" value="Unassembled WGS sequence"/>
</dbReference>
<feature type="compositionally biased region" description="Polar residues" evidence="1">
    <location>
        <begin position="1"/>
        <end position="17"/>
    </location>
</feature>
<feature type="region of interest" description="Disordered" evidence="1">
    <location>
        <begin position="299"/>
        <end position="549"/>
    </location>
</feature>
<gene>
    <name evidence="2" type="ORF">B0A50_07625</name>
</gene>
<feature type="region of interest" description="Disordered" evidence="1">
    <location>
        <begin position="1"/>
        <end position="74"/>
    </location>
</feature>
<evidence type="ECO:0000313" key="3">
    <source>
        <dbReference type="Proteomes" id="UP000308549"/>
    </source>
</evidence>
<dbReference type="EMBL" id="NAJL01000059">
    <property type="protein sequence ID" value="TKA23232.1"/>
    <property type="molecule type" value="Genomic_DNA"/>
</dbReference>